<accession>A0A250XND1</accession>
<feature type="repeat" description="ANK" evidence="3">
    <location>
        <begin position="221"/>
        <end position="253"/>
    </location>
</feature>
<gene>
    <name evidence="5" type="ORF">CEUSTIGMA_g12015.t1</name>
</gene>
<dbReference type="InterPro" id="IPR002110">
    <property type="entry name" value="Ankyrin_rpt"/>
</dbReference>
<evidence type="ECO:0000313" key="6">
    <source>
        <dbReference type="Proteomes" id="UP000232323"/>
    </source>
</evidence>
<proteinExistence type="predicted"/>
<protein>
    <submittedName>
        <fullName evidence="5">Uncharacterized protein</fullName>
    </submittedName>
</protein>
<dbReference type="EMBL" id="BEGY01000129">
    <property type="protein sequence ID" value="GAX84594.1"/>
    <property type="molecule type" value="Genomic_DNA"/>
</dbReference>
<dbReference type="AlphaFoldDB" id="A0A250XND1"/>
<comment type="caution">
    <text evidence="5">The sequence shown here is derived from an EMBL/GenBank/DDBJ whole genome shotgun (WGS) entry which is preliminary data.</text>
</comment>
<dbReference type="OrthoDB" id="534630at2759"/>
<dbReference type="PANTHER" id="PTHR24124">
    <property type="entry name" value="ANKYRIN REPEAT FAMILY A"/>
    <property type="match status" value="1"/>
</dbReference>
<evidence type="ECO:0000313" key="5">
    <source>
        <dbReference type="EMBL" id="GAX84594.1"/>
    </source>
</evidence>
<dbReference type="GO" id="GO:0005634">
    <property type="term" value="C:nucleus"/>
    <property type="evidence" value="ECO:0007669"/>
    <property type="project" value="TreeGrafter"/>
</dbReference>
<dbReference type="PANTHER" id="PTHR24124:SF14">
    <property type="entry name" value="CHROMOSOME UNDETERMINED SCAFFOLD_25, WHOLE GENOME SHOTGUN SEQUENCE"/>
    <property type="match status" value="1"/>
</dbReference>
<feature type="compositionally biased region" description="Low complexity" evidence="4">
    <location>
        <begin position="399"/>
        <end position="418"/>
    </location>
</feature>
<keyword evidence="1" id="KW-0677">Repeat</keyword>
<dbReference type="SMART" id="SM00248">
    <property type="entry name" value="ANK"/>
    <property type="match status" value="5"/>
</dbReference>
<feature type="repeat" description="ANK" evidence="3">
    <location>
        <begin position="144"/>
        <end position="176"/>
    </location>
</feature>
<evidence type="ECO:0000256" key="3">
    <source>
        <dbReference type="PROSITE-ProRule" id="PRU00023"/>
    </source>
</evidence>
<evidence type="ECO:0000256" key="1">
    <source>
        <dbReference type="ARBA" id="ARBA00022737"/>
    </source>
</evidence>
<feature type="region of interest" description="Disordered" evidence="4">
    <location>
        <begin position="399"/>
        <end position="468"/>
    </location>
</feature>
<dbReference type="PROSITE" id="PS50088">
    <property type="entry name" value="ANK_REPEAT"/>
    <property type="match status" value="2"/>
</dbReference>
<dbReference type="GO" id="GO:0010468">
    <property type="term" value="P:regulation of gene expression"/>
    <property type="evidence" value="ECO:0007669"/>
    <property type="project" value="TreeGrafter"/>
</dbReference>
<dbReference type="Pfam" id="PF12796">
    <property type="entry name" value="Ank_2"/>
    <property type="match status" value="2"/>
</dbReference>
<dbReference type="PROSITE" id="PS50297">
    <property type="entry name" value="ANK_REP_REGION"/>
    <property type="match status" value="2"/>
</dbReference>
<dbReference type="SUPFAM" id="SSF57850">
    <property type="entry name" value="RING/U-box"/>
    <property type="match status" value="1"/>
</dbReference>
<dbReference type="SUPFAM" id="SSF48403">
    <property type="entry name" value="Ankyrin repeat"/>
    <property type="match status" value="1"/>
</dbReference>
<organism evidence="5 6">
    <name type="scientific">Chlamydomonas eustigma</name>
    <dbReference type="NCBI Taxonomy" id="1157962"/>
    <lineage>
        <taxon>Eukaryota</taxon>
        <taxon>Viridiplantae</taxon>
        <taxon>Chlorophyta</taxon>
        <taxon>core chlorophytes</taxon>
        <taxon>Chlorophyceae</taxon>
        <taxon>CS clade</taxon>
        <taxon>Chlamydomonadales</taxon>
        <taxon>Chlamydomonadaceae</taxon>
        <taxon>Chlamydomonas</taxon>
    </lineage>
</organism>
<reference evidence="5 6" key="1">
    <citation type="submission" date="2017-08" db="EMBL/GenBank/DDBJ databases">
        <title>Acidophilic green algal genome provides insights into adaptation to an acidic environment.</title>
        <authorList>
            <person name="Hirooka S."/>
            <person name="Hirose Y."/>
            <person name="Kanesaki Y."/>
            <person name="Higuchi S."/>
            <person name="Fujiwara T."/>
            <person name="Onuma R."/>
            <person name="Era A."/>
            <person name="Ohbayashi R."/>
            <person name="Uzuka A."/>
            <person name="Nozaki H."/>
            <person name="Yoshikawa H."/>
            <person name="Miyagishima S.Y."/>
        </authorList>
    </citation>
    <scope>NUCLEOTIDE SEQUENCE [LARGE SCALE GENOMIC DNA]</scope>
    <source>
        <strain evidence="5 6">NIES-2499</strain>
    </source>
</reference>
<dbReference type="Gene3D" id="1.25.40.20">
    <property type="entry name" value="Ankyrin repeat-containing domain"/>
    <property type="match status" value="2"/>
</dbReference>
<keyword evidence="2 3" id="KW-0040">ANK repeat</keyword>
<dbReference type="InterPro" id="IPR036770">
    <property type="entry name" value="Ankyrin_rpt-contain_sf"/>
</dbReference>
<name>A0A250XND1_9CHLO</name>
<evidence type="ECO:0000256" key="4">
    <source>
        <dbReference type="SAM" id="MobiDB-lite"/>
    </source>
</evidence>
<evidence type="ECO:0000256" key="2">
    <source>
        <dbReference type="ARBA" id="ARBA00023043"/>
    </source>
</evidence>
<keyword evidence="6" id="KW-1185">Reference proteome</keyword>
<dbReference type="Proteomes" id="UP000232323">
    <property type="component" value="Unassembled WGS sequence"/>
</dbReference>
<sequence>MSEAVEEPLAPAEWNDDEEEIPPPLWVQAIQSKWYTVKSFVKRTIKRRWAVRQFLKAVKEGDTTEALTVLAMNPFLLAYGTFAQDGDTVWHLLAEFGDVDLLQALINFCKIHPPKRGRSRMSKKEGTTQSDISILQLVNVGNDLNQTPLMFAAYHGRDDVIVFLLKQGADPWAYDRCGRRTAIHYACMKGYADCVNALLENIGEEDAERDGCKYVNVKSASGFTPLHFAVAANCLPAVRSLLAYDAKIDDFNMFDAGEFWISCPTKSTALHIAATSNRLHCAMAILQFFTENKKRLQLEDPRCWCDKKGRTPQEVAQFKRQTDLALLLEPGSKIEPLSYAVLGAQGSHVLKLQTIAAKAVKSYLLSTITEAEEYMKLLGTRQTHGRVFARLAYDSQLTSQQRSSTSSSMLDSQQGGPPLYDPYAPPSPAASPSMHAQDSLRDTVSARSTISTVKEEEPSQMGDFKNTSKLSEKAAKEKLTSKRQATIKQWLNYERKADPMRFNGNRQIPLRERSLLSQLNPHDAEIGCFSGCMANVGLHAKPVYLPPNPGEDVCGMCQDNKPLLQINYCGHRTCILCAKSLCYMLDLNQLALCPFCGSLVSSFGLA</sequence>
<feature type="compositionally biased region" description="Pro residues" evidence="4">
    <location>
        <begin position="419"/>
        <end position="429"/>
    </location>
</feature>